<dbReference type="AlphaFoldDB" id="A0A835HXF9"/>
<organism evidence="2 3">
    <name type="scientific">Coptis chinensis</name>
    <dbReference type="NCBI Taxonomy" id="261450"/>
    <lineage>
        <taxon>Eukaryota</taxon>
        <taxon>Viridiplantae</taxon>
        <taxon>Streptophyta</taxon>
        <taxon>Embryophyta</taxon>
        <taxon>Tracheophyta</taxon>
        <taxon>Spermatophyta</taxon>
        <taxon>Magnoliopsida</taxon>
        <taxon>Ranunculales</taxon>
        <taxon>Ranunculaceae</taxon>
        <taxon>Coptidoideae</taxon>
        <taxon>Coptis</taxon>
    </lineage>
</organism>
<keyword evidence="3" id="KW-1185">Reference proteome</keyword>
<name>A0A835HXF9_9MAGN</name>
<gene>
    <name evidence="2" type="ORF">IFM89_036451</name>
</gene>
<accession>A0A835HXF9</accession>
<dbReference type="EMBL" id="JADFTS010000005">
    <property type="protein sequence ID" value="KAF9607501.1"/>
    <property type="molecule type" value="Genomic_DNA"/>
</dbReference>
<comment type="caution">
    <text evidence="2">The sequence shown here is derived from an EMBL/GenBank/DDBJ whole genome shotgun (WGS) entry which is preliminary data.</text>
</comment>
<feature type="region of interest" description="Disordered" evidence="1">
    <location>
        <begin position="26"/>
        <end position="99"/>
    </location>
</feature>
<proteinExistence type="predicted"/>
<protein>
    <submittedName>
        <fullName evidence="2">Uncharacterized protein</fullName>
    </submittedName>
</protein>
<dbReference type="Proteomes" id="UP000631114">
    <property type="component" value="Unassembled WGS sequence"/>
</dbReference>
<feature type="compositionally biased region" description="Polar residues" evidence="1">
    <location>
        <begin position="26"/>
        <end position="53"/>
    </location>
</feature>
<evidence type="ECO:0000313" key="2">
    <source>
        <dbReference type="EMBL" id="KAF9607501.1"/>
    </source>
</evidence>
<evidence type="ECO:0000313" key="3">
    <source>
        <dbReference type="Proteomes" id="UP000631114"/>
    </source>
</evidence>
<sequence length="226" mass="24590">MSSSTKAQSEIAICGLKRVLDDIQSCSEPSQDTVTATNPNDNTSENGGTNITVHTPPRKKKLKGPTGRIHGISDRMKKNGKTKPKKQKEVGGKNGQTLEQRENSALISSKLDHFPQVILGSLTEPSNGFISGGWSGSSFGFVREPQFFENTTQSNFHGLSNSYGHSDPSSISLLPFTDSYIFPQGFVELLSQHPSNIVARPNPLRGPARHLDFSKPYSSDQCDTVN</sequence>
<evidence type="ECO:0000256" key="1">
    <source>
        <dbReference type="SAM" id="MobiDB-lite"/>
    </source>
</evidence>
<reference evidence="2 3" key="1">
    <citation type="submission" date="2020-10" db="EMBL/GenBank/DDBJ databases">
        <title>The Coptis chinensis genome and diversification of protoberbering-type alkaloids.</title>
        <authorList>
            <person name="Wang B."/>
            <person name="Shu S."/>
            <person name="Song C."/>
            <person name="Liu Y."/>
        </authorList>
    </citation>
    <scope>NUCLEOTIDE SEQUENCE [LARGE SCALE GENOMIC DNA]</scope>
    <source>
        <strain evidence="2">HL-2020</strain>
        <tissue evidence="2">Leaf</tissue>
    </source>
</reference>